<dbReference type="CDD" id="cd04186">
    <property type="entry name" value="GT_2_like_c"/>
    <property type="match status" value="1"/>
</dbReference>
<accession>A0ABT8AT69</accession>
<keyword evidence="2" id="KW-0328">Glycosyltransferase</keyword>
<dbReference type="EMBL" id="JAUFPT010000066">
    <property type="protein sequence ID" value="MDN3573033.1"/>
    <property type="molecule type" value="Genomic_DNA"/>
</dbReference>
<proteinExistence type="predicted"/>
<dbReference type="PANTHER" id="PTHR43179:SF7">
    <property type="entry name" value="RHAMNOSYLTRANSFERASE WBBL"/>
    <property type="match status" value="1"/>
</dbReference>
<dbReference type="RefSeq" id="WP_238289667.1">
    <property type="nucleotide sequence ID" value="NZ_BPQS01000016.1"/>
</dbReference>
<evidence type="ECO:0000313" key="2">
    <source>
        <dbReference type="EMBL" id="MDN3573033.1"/>
    </source>
</evidence>
<name>A0ABT8AT69_9HYPH</name>
<keyword evidence="2" id="KW-0808">Transferase</keyword>
<gene>
    <name evidence="2" type="ORF">QWZ18_20690</name>
</gene>
<sequence length="348" mass="36828">MTDRPALDVVIVNWNGGALLRACLASLAAGRDAASVQVTVVDNASTDGSTEDLPALPRPLRLIRNAENLGFGLACNQGAAAGDAPAILFLNPDTQVAADALGLARAALTADSRTGIVGARLVDPDGRTARSCARAPSARGLLGRALALDRLGLVRPHFLLDWDHEEDRAVDQVMGAFLMIRRDLFAALDGFDPRFFVYWEDVDLCARARAAGFSVRHVAGAAARHEGQGTTRQVRARRLFYFLRSQILYAGKHHGAAAALALTAASFGAQVPLRLVLALARRSTGRSTGHSPGHATGRSTGEAAEVLRAAALLAAALPDLLPGLLQGRLSRRLSRRLPGRPGASRTRR</sequence>
<protein>
    <submittedName>
        <fullName evidence="2">Glycosyltransferase family 2 protein</fullName>
        <ecNumber evidence="2">2.4.-.-</ecNumber>
    </submittedName>
</protein>
<dbReference type="EC" id="2.4.-.-" evidence="2"/>
<dbReference type="GO" id="GO:0016757">
    <property type="term" value="F:glycosyltransferase activity"/>
    <property type="evidence" value="ECO:0007669"/>
    <property type="project" value="UniProtKB-KW"/>
</dbReference>
<organism evidence="2 3">
    <name type="scientific">Methylobacterium longum</name>
    <dbReference type="NCBI Taxonomy" id="767694"/>
    <lineage>
        <taxon>Bacteria</taxon>
        <taxon>Pseudomonadati</taxon>
        <taxon>Pseudomonadota</taxon>
        <taxon>Alphaproteobacteria</taxon>
        <taxon>Hyphomicrobiales</taxon>
        <taxon>Methylobacteriaceae</taxon>
        <taxon>Methylobacterium</taxon>
    </lineage>
</organism>
<feature type="domain" description="Glycosyltransferase 2-like" evidence="1">
    <location>
        <begin position="9"/>
        <end position="131"/>
    </location>
</feature>
<dbReference type="InterPro" id="IPR001173">
    <property type="entry name" value="Glyco_trans_2-like"/>
</dbReference>
<dbReference type="InterPro" id="IPR029044">
    <property type="entry name" value="Nucleotide-diphossugar_trans"/>
</dbReference>
<comment type="caution">
    <text evidence="2">The sequence shown here is derived from an EMBL/GenBank/DDBJ whole genome shotgun (WGS) entry which is preliminary data.</text>
</comment>
<dbReference type="SUPFAM" id="SSF53448">
    <property type="entry name" value="Nucleotide-diphospho-sugar transferases"/>
    <property type="match status" value="1"/>
</dbReference>
<dbReference type="PANTHER" id="PTHR43179">
    <property type="entry name" value="RHAMNOSYLTRANSFERASE WBBL"/>
    <property type="match status" value="1"/>
</dbReference>
<evidence type="ECO:0000259" key="1">
    <source>
        <dbReference type="Pfam" id="PF00535"/>
    </source>
</evidence>
<dbReference type="Pfam" id="PF00535">
    <property type="entry name" value="Glycos_transf_2"/>
    <property type="match status" value="1"/>
</dbReference>
<reference evidence="3" key="1">
    <citation type="journal article" date="2019" name="Int. J. Syst. Evol. Microbiol.">
        <title>The Global Catalogue of Microorganisms (GCM) 10K type strain sequencing project: providing services to taxonomists for standard genome sequencing and annotation.</title>
        <authorList>
            <consortium name="The Broad Institute Genomics Platform"/>
            <consortium name="The Broad Institute Genome Sequencing Center for Infectious Disease"/>
            <person name="Wu L."/>
            <person name="Ma J."/>
        </authorList>
    </citation>
    <scope>NUCLEOTIDE SEQUENCE [LARGE SCALE GENOMIC DNA]</scope>
    <source>
        <strain evidence="3">CECT 7806</strain>
    </source>
</reference>
<dbReference type="Proteomes" id="UP001244297">
    <property type="component" value="Unassembled WGS sequence"/>
</dbReference>
<keyword evidence="3" id="KW-1185">Reference proteome</keyword>
<dbReference type="Gene3D" id="3.90.550.10">
    <property type="entry name" value="Spore Coat Polysaccharide Biosynthesis Protein SpsA, Chain A"/>
    <property type="match status" value="1"/>
</dbReference>
<evidence type="ECO:0000313" key="3">
    <source>
        <dbReference type="Proteomes" id="UP001244297"/>
    </source>
</evidence>